<accession>A0A0U0QJL2</accession>
<organism evidence="2 3">
    <name type="scientific">Mycobacterium tuberculosis</name>
    <dbReference type="NCBI Taxonomy" id="1773"/>
    <lineage>
        <taxon>Bacteria</taxon>
        <taxon>Bacillati</taxon>
        <taxon>Actinomycetota</taxon>
        <taxon>Actinomycetes</taxon>
        <taxon>Mycobacteriales</taxon>
        <taxon>Mycobacteriaceae</taxon>
        <taxon>Mycobacterium</taxon>
        <taxon>Mycobacterium tuberculosis complex</taxon>
    </lineage>
</organism>
<proteinExistence type="predicted"/>
<dbReference type="Proteomes" id="UP000038802">
    <property type="component" value="Unassembled WGS sequence"/>
</dbReference>
<feature type="region of interest" description="Disordered" evidence="1">
    <location>
        <begin position="1"/>
        <end position="26"/>
    </location>
</feature>
<name>A0A0U0QJL2_MYCTX</name>
<evidence type="ECO:0000256" key="1">
    <source>
        <dbReference type="SAM" id="MobiDB-lite"/>
    </source>
</evidence>
<feature type="compositionally biased region" description="Polar residues" evidence="1">
    <location>
        <begin position="9"/>
        <end position="26"/>
    </location>
</feature>
<dbReference type="AlphaFoldDB" id="A0A0U0QJL2"/>
<evidence type="ECO:0000313" key="3">
    <source>
        <dbReference type="Proteomes" id="UP000038802"/>
    </source>
</evidence>
<evidence type="ECO:0000313" key="2">
    <source>
        <dbReference type="EMBL" id="COU94525.1"/>
    </source>
</evidence>
<protein>
    <submittedName>
        <fullName evidence="2">Uncharacterized protein</fullName>
    </submittedName>
</protein>
<reference evidence="3" key="1">
    <citation type="submission" date="2015-03" db="EMBL/GenBank/DDBJ databases">
        <authorList>
            <consortium name="Pathogen Informatics"/>
        </authorList>
    </citation>
    <scope>NUCLEOTIDE SEQUENCE [LARGE SCALE GENOMIC DNA]</scope>
    <source>
        <strain evidence="3">K00500041</strain>
    </source>
</reference>
<sequence length="64" mass="6618">MSPPPLARSFSSRSTTNLRTVGSTVSTCRGVKPRDTSLRNSVWTGGSCITMGGVSCSPIISSSP</sequence>
<dbReference type="EMBL" id="CSAE01000006">
    <property type="protein sequence ID" value="COU94525.1"/>
    <property type="molecule type" value="Genomic_DNA"/>
</dbReference>
<gene>
    <name evidence="2" type="ORF">ERS007703_00123</name>
</gene>